<dbReference type="InterPro" id="IPR036251">
    <property type="entry name" value="Arg_repress_C_sf"/>
</dbReference>
<dbReference type="PANTHER" id="PTHR34471:SF1">
    <property type="entry name" value="ARGININE REPRESSOR"/>
    <property type="match status" value="1"/>
</dbReference>
<keyword evidence="14" id="KW-1185">Reference proteome</keyword>
<dbReference type="SUPFAM" id="SSF46785">
    <property type="entry name" value="Winged helix' DNA-binding domain"/>
    <property type="match status" value="1"/>
</dbReference>
<name>A0ABX8BF65_9BACT</name>
<dbReference type="PANTHER" id="PTHR34471">
    <property type="entry name" value="ARGININE REPRESSOR"/>
    <property type="match status" value="1"/>
</dbReference>
<comment type="similarity">
    <text evidence="3 9">Belongs to the ArgR family.</text>
</comment>
<organism evidence="13 14">
    <name type="scientific">Chloracidobacterium validum</name>
    <dbReference type="NCBI Taxonomy" id="2821543"/>
    <lineage>
        <taxon>Bacteria</taxon>
        <taxon>Pseudomonadati</taxon>
        <taxon>Acidobacteriota</taxon>
        <taxon>Terriglobia</taxon>
        <taxon>Terriglobales</taxon>
        <taxon>Acidobacteriaceae</taxon>
        <taxon>Chloracidobacterium</taxon>
    </lineage>
</organism>
<evidence type="ECO:0000259" key="12">
    <source>
        <dbReference type="Pfam" id="PF02863"/>
    </source>
</evidence>
<comment type="function">
    <text evidence="9">Regulates arginine biosynthesis genes.</text>
</comment>
<dbReference type="Proteomes" id="UP000676506">
    <property type="component" value="Chromosome 2"/>
</dbReference>
<dbReference type="PRINTS" id="PR01467">
    <property type="entry name" value="ARGREPRESSOR"/>
</dbReference>
<evidence type="ECO:0000313" key="13">
    <source>
        <dbReference type="EMBL" id="QUW04626.1"/>
    </source>
</evidence>
<dbReference type="Pfam" id="PF01316">
    <property type="entry name" value="Arg_repressor"/>
    <property type="match status" value="1"/>
</dbReference>
<dbReference type="HAMAP" id="MF_00173">
    <property type="entry name" value="Arg_repressor"/>
    <property type="match status" value="1"/>
</dbReference>
<evidence type="ECO:0000256" key="9">
    <source>
        <dbReference type="HAMAP-Rule" id="MF_00173"/>
    </source>
</evidence>
<sequence length="188" mass="20399">MEKAERQQALLELIERERLSTQADLRAALAARYGIICDQGTISRDIKELGLVRFSDANGAYYGRTMLTFPSSNETFLLSRLVRRAQAAENLIVVHTDAANAHPVAEALDRLAFPEVIGTVAGDNTVLVVVKNAAAARRLAERIVNLAGVSAPAGGPYQKNGQALRGRGRHDRTQVTKGRSAKEGKHRS</sequence>
<evidence type="ECO:0000256" key="10">
    <source>
        <dbReference type="SAM" id="MobiDB-lite"/>
    </source>
</evidence>
<feature type="region of interest" description="Disordered" evidence="10">
    <location>
        <begin position="155"/>
        <end position="188"/>
    </location>
</feature>
<keyword evidence="9" id="KW-0678">Repressor</keyword>
<keyword evidence="5 9" id="KW-0963">Cytoplasm</keyword>
<dbReference type="Pfam" id="PF02863">
    <property type="entry name" value="Arg_repressor_C"/>
    <property type="match status" value="1"/>
</dbReference>
<dbReference type="SUPFAM" id="SSF55252">
    <property type="entry name" value="C-terminal domain of arginine repressor"/>
    <property type="match status" value="1"/>
</dbReference>
<protein>
    <recommendedName>
        <fullName evidence="4 9">Arginine repressor</fullName>
    </recommendedName>
</protein>
<dbReference type="RefSeq" id="WP_211430515.1">
    <property type="nucleotide sequence ID" value="NZ_CP072649.1"/>
</dbReference>
<dbReference type="InterPro" id="IPR020899">
    <property type="entry name" value="Arg_repress_C"/>
</dbReference>
<dbReference type="InterPro" id="IPR036390">
    <property type="entry name" value="WH_DNA-bd_sf"/>
</dbReference>
<evidence type="ECO:0000256" key="5">
    <source>
        <dbReference type="ARBA" id="ARBA00022490"/>
    </source>
</evidence>
<evidence type="ECO:0000256" key="3">
    <source>
        <dbReference type="ARBA" id="ARBA00008316"/>
    </source>
</evidence>
<dbReference type="InterPro" id="IPR001669">
    <property type="entry name" value="Arg_repress"/>
</dbReference>
<comment type="subcellular location">
    <subcellularLocation>
        <location evidence="1 9">Cytoplasm</location>
    </subcellularLocation>
</comment>
<proteinExistence type="inferred from homology"/>
<accession>A0ABX8BF65</accession>
<dbReference type="InterPro" id="IPR036388">
    <property type="entry name" value="WH-like_DNA-bd_sf"/>
</dbReference>
<evidence type="ECO:0000256" key="2">
    <source>
        <dbReference type="ARBA" id="ARBA00005040"/>
    </source>
</evidence>
<dbReference type="Gene3D" id="1.10.10.10">
    <property type="entry name" value="Winged helix-like DNA-binding domain superfamily/Winged helix DNA-binding domain"/>
    <property type="match status" value="1"/>
</dbReference>
<evidence type="ECO:0000256" key="7">
    <source>
        <dbReference type="ARBA" id="ARBA00023125"/>
    </source>
</evidence>
<feature type="domain" description="Arginine repressor DNA-binding" evidence="11">
    <location>
        <begin position="1"/>
        <end position="62"/>
    </location>
</feature>
<comment type="pathway">
    <text evidence="2 9">Amino-acid biosynthesis; L-arginine biosynthesis [regulation].</text>
</comment>
<dbReference type="Gene3D" id="3.30.1360.40">
    <property type="match status" value="1"/>
</dbReference>
<evidence type="ECO:0000256" key="6">
    <source>
        <dbReference type="ARBA" id="ARBA00023015"/>
    </source>
</evidence>
<dbReference type="InterPro" id="IPR020900">
    <property type="entry name" value="Arg_repress_DNA-bd"/>
</dbReference>
<reference evidence="13 14" key="1">
    <citation type="submission" date="2021-03" db="EMBL/GenBank/DDBJ databases">
        <title>Genomic and phenotypic characterization of Chloracidobacterium isolates provides evidence for multiple species.</title>
        <authorList>
            <person name="Saini M.K."/>
            <person name="Costas A.M.G."/>
            <person name="Tank M."/>
            <person name="Bryant D.A."/>
        </authorList>
    </citation>
    <scope>NUCLEOTIDE SEQUENCE [LARGE SCALE GENOMIC DNA]</scope>
    <source>
        <strain evidence="13 14">BV2-C</strain>
    </source>
</reference>
<evidence type="ECO:0000256" key="8">
    <source>
        <dbReference type="ARBA" id="ARBA00023163"/>
    </source>
</evidence>
<feature type="domain" description="Arginine repressor C-terminal" evidence="12">
    <location>
        <begin position="79"/>
        <end position="143"/>
    </location>
</feature>
<evidence type="ECO:0000256" key="4">
    <source>
        <dbReference type="ARBA" id="ARBA00021148"/>
    </source>
</evidence>
<keyword evidence="7 9" id="KW-0238">DNA-binding</keyword>
<evidence type="ECO:0000259" key="11">
    <source>
        <dbReference type="Pfam" id="PF01316"/>
    </source>
</evidence>
<gene>
    <name evidence="9" type="primary">argR</name>
    <name evidence="13" type="ORF">J8C06_12680</name>
</gene>
<evidence type="ECO:0000313" key="14">
    <source>
        <dbReference type="Proteomes" id="UP000676506"/>
    </source>
</evidence>
<keyword evidence="6 9" id="KW-0805">Transcription regulation</keyword>
<keyword evidence="9" id="KW-0055">Arginine biosynthesis</keyword>
<evidence type="ECO:0000256" key="1">
    <source>
        <dbReference type="ARBA" id="ARBA00004496"/>
    </source>
</evidence>
<keyword evidence="9" id="KW-0028">Amino-acid biosynthesis</keyword>
<dbReference type="EMBL" id="CP072649">
    <property type="protein sequence ID" value="QUW04626.1"/>
    <property type="molecule type" value="Genomic_DNA"/>
</dbReference>
<keyword evidence="8 9" id="KW-0804">Transcription</keyword>